<keyword evidence="3" id="KW-1185">Reference proteome</keyword>
<dbReference type="EMBL" id="KZ107844">
    <property type="protein sequence ID" value="OSS49002.1"/>
    <property type="molecule type" value="Genomic_DNA"/>
</dbReference>
<sequence>MSTDEETQSTVPDDYEDKDVLETVRDIVSPYLYPQRRILIGSFPDPAKGGRESQLWVFFAKKPKDGSHTHYCYRQPLFGARAKAKFIHELIEYAEDLAGELWGVPPHKYAKETSKTPDGFSKKKRVKPEDEDHSPPNPKKKKPTAPRTTEKGTKPAGENVPGPERKTTKVADKRNTEDRKPEDKVLSDDQ</sequence>
<organism evidence="2 3">
    <name type="scientific">Epicoccum nigrum</name>
    <name type="common">Soil fungus</name>
    <name type="synonym">Epicoccum purpurascens</name>
    <dbReference type="NCBI Taxonomy" id="105696"/>
    <lineage>
        <taxon>Eukaryota</taxon>
        <taxon>Fungi</taxon>
        <taxon>Dikarya</taxon>
        <taxon>Ascomycota</taxon>
        <taxon>Pezizomycotina</taxon>
        <taxon>Dothideomycetes</taxon>
        <taxon>Pleosporomycetidae</taxon>
        <taxon>Pleosporales</taxon>
        <taxon>Pleosporineae</taxon>
        <taxon>Didymellaceae</taxon>
        <taxon>Epicoccum</taxon>
    </lineage>
</organism>
<accession>A0A1Y2LZ47</accession>
<dbReference type="Proteomes" id="UP000193240">
    <property type="component" value="Unassembled WGS sequence"/>
</dbReference>
<protein>
    <submittedName>
        <fullName evidence="2">Uncharacterized protein</fullName>
    </submittedName>
</protein>
<proteinExistence type="predicted"/>
<dbReference type="AlphaFoldDB" id="A0A1Y2LZ47"/>
<dbReference type="InParanoid" id="A0A1Y2LZ47"/>
<feature type="compositionally biased region" description="Basic and acidic residues" evidence="1">
    <location>
        <begin position="163"/>
        <end position="190"/>
    </location>
</feature>
<reference evidence="2 3" key="1">
    <citation type="journal article" date="2017" name="Genome Announc.">
        <title>Genome sequence of the saprophytic ascomycete Epicoccum nigrum ICMP 19927 strain isolated from New Zealand.</title>
        <authorList>
            <person name="Fokin M."/>
            <person name="Fleetwood D."/>
            <person name="Weir B.S."/>
            <person name="Villas-Boas S.G."/>
        </authorList>
    </citation>
    <scope>NUCLEOTIDE SEQUENCE [LARGE SCALE GENOMIC DNA]</scope>
    <source>
        <strain evidence="2 3">ICMP 19927</strain>
    </source>
</reference>
<evidence type="ECO:0000256" key="1">
    <source>
        <dbReference type="SAM" id="MobiDB-lite"/>
    </source>
</evidence>
<evidence type="ECO:0000313" key="3">
    <source>
        <dbReference type="Proteomes" id="UP000193240"/>
    </source>
</evidence>
<evidence type="ECO:0000313" key="2">
    <source>
        <dbReference type="EMBL" id="OSS49002.1"/>
    </source>
</evidence>
<gene>
    <name evidence="2" type="ORF">B5807_05673</name>
</gene>
<name>A0A1Y2LZ47_EPING</name>
<feature type="region of interest" description="Disordered" evidence="1">
    <location>
        <begin position="109"/>
        <end position="190"/>
    </location>
</feature>